<protein>
    <submittedName>
        <fullName evidence="2">Uncharacterized protein</fullName>
    </submittedName>
</protein>
<evidence type="ECO:0000313" key="2">
    <source>
        <dbReference type="WBParaSite" id="scaffold7192_cov147.g11768"/>
    </source>
</evidence>
<keyword evidence="1" id="KW-1185">Reference proteome</keyword>
<evidence type="ECO:0000313" key="1">
    <source>
        <dbReference type="Proteomes" id="UP000887561"/>
    </source>
</evidence>
<dbReference type="Proteomes" id="UP000887561">
    <property type="component" value="Unplaced"/>
</dbReference>
<accession>A0A915N646</accession>
<organism evidence="1 2">
    <name type="scientific">Meloidogyne javanica</name>
    <name type="common">Root-knot nematode worm</name>
    <dbReference type="NCBI Taxonomy" id="6303"/>
    <lineage>
        <taxon>Eukaryota</taxon>
        <taxon>Metazoa</taxon>
        <taxon>Ecdysozoa</taxon>
        <taxon>Nematoda</taxon>
        <taxon>Chromadorea</taxon>
        <taxon>Rhabditida</taxon>
        <taxon>Tylenchina</taxon>
        <taxon>Tylenchomorpha</taxon>
        <taxon>Tylenchoidea</taxon>
        <taxon>Meloidogynidae</taxon>
        <taxon>Meloidogyninae</taxon>
        <taxon>Meloidogyne</taxon>
        <taxon>Meloidogyne incognita group</taxon>
    </lineage>
</organism>
<name>A0A915N646_MELJA</name>
<sequence length="147" mass="16676">MVGKDYISLLYSKDKDKEAKGCTVDFLTDLENEIALSVALVHFEGIGLCLKKSDINSTVWASYEYRGNEYALLSVNPIATKLVHTKRELCQEIPQWPYFADGACPGCYEGCVKKTGLEFRWASYEDRGNEYALLSLPRNWFTLTVLD</sequence>
<dbReference type="WBParaSite" id="scaffold7192_cov147.g11768">
    <property type="protein sequence ID" value="scaffold7192_cov147.g11768"/>
    <property type="gene ID" value="scaffold7192_cov147.g11768"/>
</dbReference>
<proteinExistence type="predicted"/>
<reference evidence="2" key="1">
    <citation type="submission" date="2022-11" db="UniProtKB">
        <authorList>
            <consortium name="WormBaseParasite"/>
        </authorList>
    </citation>
    <scope>IDENTIFICATION</scope>
</reference>
<dbReference type="AlphaFoldDB" id="A0A915N646"/>